<dbReference type="OrthoDB" id="436496at2759"/>
<dbReference type="EMBL" id="JAGPXF010000005">
    <property type="protein sequence ID" value="KAH7242417.1"/>
    <property type="molecule type" value="Genomic_DNA"/>
</dbReference>
<dbReference type="Proteomes" id="UP000813427">
    <property type="component" value="Unassembled WGS sequence"/>
</dbReference>
<organism evidence="2 3">
    <name type="scientific">Fusarium tricinctum</name>
    <dbReference type="NCBI Taxonomy" id="61284"/>
    <lineage>
        <taxon>Eukaryota</taxon>
        <taxon>Fungi</taxon>
        <taxon>Dikarya</taxon>
        <taxon>Ascomycota</taxon>
        <taxon>Pezizomycotina</taxon>
        <taxon>Sordariomycetes</taxon>
        <taxon>Hypocreomycetidae</taxon>
        <taxon>Hypocreales</taxon>
        <taxon>Nectriaceae</taxon>
        <taxon>Fusarium</taxon>
        <taxon>Fusarium tricinctum species complex</taxon>
    </lineage>
</organism>
<sequence length="425" mass="47174">MPSFQGIEVAIITQPDDKKLPEFPLSDASSQPALPSNGGVPPPDNSDSTCLRLDAQRAQKASPRISVYIPSNPGSQFGIDYTFHEELPPSRYFYFKIFMNGRNIANCGVNPLRNSVGCITRALCEPSARWKYKEDGVLLIRDGIEARCFSFLPSTNQSVAEDGGLIELQIFRAKGRKRRIPVIESHRGQEAYGIGSPSGGLLDSPEEACFYDWILTDSKESPFVSFRFHYRSLSNLRQLSLAQDSTELEEFSARVSAVSCVRPDVSSHLSKEQSNTSARPLPEIPTKKYVPNQDLEPYTLVATTSNLSVIQEEIEDDEGNIISSFPARSDSLRGTKPTALEQYGYEEVIESQASFALKDTLVVNSENLHVIHQRTISVVVEDATRTEEQDQAGDASDTVFIAAEAERSFKTGWRLSESEWMRGDA</sequence>
<comment type="caution">
    <text evidence="2">The sequence shown here is derived from an EMBL/GenBank/DDBJ whole genome shotgun (WGS) entry which is preliminary data.</text>
</comment>
<gene>
    <name evidence="2" type="ORF">BKA59DRAFT_229543</name>
</gene>
<name>A0A8K0WBQ3_9HYPO</name>
<feature type="region of interest" description="Disordered" evidence="1">
    <location>
        <begin position="13"/>
        <end position="49"/>
    </location>
</feature>
<evidence type="ECO:0000256" key="1">
    <source>
        <dbReference type="SAM" id="MobiDB-lite"/>
    </source>
</evidence>
<protein>
    <submittedName>
        <fullName evidence="2">Uncharacterized protein</fullName>
    </submittedName>
</protein>
<evidence type="ECO:0000313" key="2">
    <source>
        <dbReference type="EMBL" id="KAH7242417.1"/>
    </source>
</evidence>
<dbReference type="AlphaFoldDB" id="A0A8K0WBQ3"/>
<proteinExistence type="predicted"/>
<feature type="region of interest" description="Disordered" evidence="1">
    <location>
        <begin position="268"/>
        <end position="289"/>
    </location>
</feature>
<accession>A0A8K0WBQ3</accession>
<keyword evidence="3" id="KW-1185">Reference proteome</keyword>
<reference evidence="2" key="1">
    <citation type="journal article" date="2021" name="Nat. Commun.">
        <title>Genetic determinants of endophytism in the Arabidopsis root mycobiome.</title>
        <authorList>
            <person name="Mesny F."/>
            <person name="Miyauchi S."/>
            <person name="Thiergart T."/>
            <person name="Pickel B."/>
            <person name="Atanasova L."/>
            <person name="Karlsson M."/>
            <person name="Huettel B."/>
            <person name="Barry K.W."/>
            <person name="Haridas S."/>
            <person name="Chen C."/>
            <person name="Bauer D."/>
            <person name="Andreopoulos W."/>
            <person name="Pangilinan J."/>
            <person name="LaButti K."/>
            <person name="Riley R."/>
            <person name="Lipzen A."/>
            <person name="Clum A."/>
            <person name="Drula E."/>
            <person name="Henrissat B."/>
            <person name="Kohler A."/>
            <person name="Grigoriev I.V."/>
            <person name="Martin F.M."/>
            <person name="Hacquard S."/>
        </authorList>
    </citation>
    <scope>NUCLEOTIDE SEQUENCE</scope>
    <source>
        <strain evidence="2">MPI-SDFR-AT-0068</strain>
    </source>
</reference>
<evidence type="ECO:0000313" key="3">
    <source>
        <dbReference type="Proteomes" id="UP000813427"/>
    </source>
</evidence>